<evidence type="ECO:0000313" key="2">
    <source>
        <dbReference type="EMBL" id="NMH75677.1"/>
    </source>
</evidence>
<dbReference type="EMBL" id="JAAXKY010000001">
    <property type="protein sequence ID" value="NMH75677.1"/>
    <property type="molecule type" value="Genomic_DNA"/>
</dbReference>
<feature type="region of interest" description="Disordered" evidence="1">
    <location>
        <begin position="215"/>
        <end position="241"/>
    </location>
</feature>
<dbReference type="PANTHER" id="PTHR33375:SF1">
    <property type="entry name" value="CHROMOSOME-PARTITIONING PROTEIN PARB-RELATED"/>
    <property type="match status" value="1"/>
</dbReference>
<comment type="caution">
    <text evidence="2">The sequence shown here is derived from an EMBL/GenBank/DDBJ whole genome shotgun (WGS) entry which is preliminary data.</text>
</comment>
<keyword evidence="3" id="KW-1185">Reference proteome</keyword>
<proteinExistence type="predicted"/>
<dbReference type="SUPFAM" id="SSF110849">
    <property type="entry name" value="ParB/Sulfiredoxin"/>
    <property type="match status" value="1"/>
</dbReference>
<organism evidence="2 3">
    <name type="scientific">Pseudonocardia xinjiangensis</name>
    <dbReference type="NCBI Taxonomy" id="75289"/>
    <lineage>
        <taxon>Bacteria</taxon>
        <taxon>Bacillati</taxon>
        <taxon>Actinomycetota</taxon>
        <taxon>Actinomycetes</taxon>
        <taxon>Pseudonocardiales</taxon>
        <taxon>Pseudonocardiaceae</taxon>
        <taxon>Pseudonocardia</taxon>
    </lineage>
</organism>
<dbReference type="SUPFAM" id="SSF109709">
    <property type="entry name" value="KorB DNA-binding domain-like"/>
    <property type="match status" value="1"/>
</dbReference>
<dbReference type="InterPro" id="IPR050336">
    <property type="entry name" value="Chromosome_partition/occlusion"/>
</dbReference>
<dbReference type="RefSeq" id="WP_169393739.1">
    <property type="nucleotide sequence ID" value="NZ_JAAXKY010000001.1"/>
</dbReference>
<reference evidence="2 3" key="1">
    <citation type="submission" date="2020-04" db="EMBL/GenBank/DDBJ databases">
        <authorList>
            <person name="Klaysubun C."/>
            <person name="Duangmal K."/>
            <person name="Lipun K."/>
        </authorList>
    </citation>
    <scope>NUCLEOTIDE SEQUENCE [LARGE SCALE GENOMIC DNA]</scope>
    <source>
        <strain evidence="2 3">JCM 11839</strain>
    </source>
</reference>
<evidence type="ECO:0000256" key="1">
    <source>
        <dbReference type="SAM" id="MobiDB-lite"/>
    </source>
</evidence>
<dbReference type="Gene3D" id="3.90.1530.30">
    <property type="match status" value="1"/>
</dbReference>
<dbReference type="PANTHER" id="PTHR33375">
    <property type="entry name" value="CHROMOSOME-PARTITIONING PROTEIN PARB-RELATED"/>
    <property type="match status" value="1"/>
</dbReference>
<accession>A0ABX1R5K5</accession>
<dbReference type="InterPro" id="IPR036086">
    <property type="entry name" value="ParB/Sulfiredoxin_sf"/>
</dbReference>
<sequence length="241" mass="26201">MIIGANVRGGVVLDREFVRSIRDRGVREPIQVRRRADGALVVRKGKRRTLGAIEAGQALVRVLVDPEGDPAGEDGAGQIERIVDQLEENLHRSSNSEAEEVAAHQQLLDLGLTAGQIARRTHTPVKRVKVTTSVARSELAAAVLARYDIPLDRVAVLAEFDDGTEQGVEAVKALTVTAQSDPDQFDHVAQRLRDLREEKRLVAERVAELIAAGVRSSPNAPTRQCNSPDCGPPQRIPAELN</sequence>
<dbReference type="Proteomes" id="UP001296706">
    <property type="component" value="Unassembled WGS sequence"/>
</dbReference>
<name>A0ABX1R5K5_9PSEU</name>
<evidence type="ECO:0000313" key="3">
    <source>
        <dbReference type="Proteomes" id="UP001296706"/>
    </source>
</evidence>
<protein>
    <submittedName>
        <fullName evidence="2">ParB N-terminal domain-containing protein</fullName>
    </submittedName>
</protein>
<dbReference type="Gene3D" id="1.10.10.2830">
    <property type="match status" value="1"/>
</dbReference>
<feature type="compositionally biased region" description="Polar residues" evidence="1">
    <location>
        <begin position="216"/>
        <end position="227"/>
    </location>
</feature>
<gene>
    <name evidence="2" type="ORF">HF577_00895</name>
</gene>